<accession>A0A4Y2AEF0</accession>
<gene>
    <name evidence="1" type="ORF">AVEN_42802_1</name>
</gene>
<dbReference type="AlphaFoldDB" id="A0A4Y2AEF0"/>
<protein>
    <submittedName>
        <fullName evidence="1">Uncharacterized protein</fullName>
    </submittedName>
</protein>
<dbReference type="EMBL" id="BGPR01000015">
    <property type="protein sequence ID" value="GBL78251.1"/>
    <property type="molecule type" value="Genomic_DNA"/>
</dbReference>
<evidence type="ECO:0000313" key="2">
    <source>
        <dbReference type="Proteomes" id="UP000499080"/>
    </source>
</evidence>
<name>A0A4Y2AEF0_ARAVE</name>
<dbReference type="Proteomes" id="UP000499080">
    <property type="component" value="Unassembled WGS sequence"/>
</dbReference>
<sequence length="96" mass="10501">MKTKRRERKCPFDFGEGYVNVSLISRKASCLSDDLSDAILTLVAMFGPKEISASCPSTSMVMKSLGPQWPGGLMPVFSVHWANWAEAKGCQLFKGA</sequence>
<organism evidence="1 2">
    <name type="scientific">Araneus ventricosus</name>
    <name type="common">Orbweaver spider</name>
    <name type="synonym">Epeira ventricosa</name>
    <dbReference type="NCBI Taxonomy" id="182803"/>
    <lineage>
        <taxon>Eukaryota</taxon>
        <taxon>Metazoa</taxon>
        <taxon>Ecdysozoa</taxon>
        <taxon>Arthropoda</taxon>
        <taxon>Chelicerata</taxon>
        <taxon>Arachnida</taxon>
        <taxon>Araneae</taxon>
        <taxon>Araneomorphae</taxon>
        <taxon>Entelegynae</taxon>
        <taxon>Araneoidea</taxon>
        <taxon>Araneidae</taxon>
        <taxon>Araneus</taxon>
    </lineage>
</organism>
<proteinExistence type="predicted"/>
<evidence type="ECO:0000313" key="1">
    <source>
        <dbReference type="EMBL" id="GBL78251.1"/>
    </source>
</evidence>
<reference evidence="1 2" key="1">
    <citation type="journal article" date="2019" name="Sci. Rep.">
        <title>Orb-weaving spider Araneus ventricosus genome elucidates the spidroin gene catalogue.</title>
        <authorList>
            <person name="Kono N."/>
            <person name="Nakamura H."/>
            <person name="Ohtoshi R."/>
            <person name="Moran D.A.P."/>
            <person name="Shinohara A."/>
            <person name="Yoshida Y."/>
            <person name="Fujiwara M."/>
            <person name="Mori M."/>
            <person name="Tomita M."/>
            <person name="Arakawa K."/>
        </authorList>
    </citation>
    <scope>NUCLEOTIDE SEQUENCE [LARGE SCALE GENOMIC DNA]</scope>
</reference>
<keyword evidence="2" id="KW-1185">Reference proteome</keyword>
<comment type="caution">
    <text evidence="1">The sequence shown here is derived from an EMBL/GenBank/DDBJ whole genome shotgun (WGS) entry which is preliminary data.</text>
</comment>